<evidence type="ECO:0000313" key="6">
    <source>
        <dbReference type="Proteomes" id="UP001319121"/>
    </source>
</evidence>
<feature type="domain" description="HTH hxlR-type" evidence="4">
    <location>
        <begin position="12"/>
        <end position="109"/>
    </location>
</feature>
<protein>
    <submittedName>
        <fullName evidence="5">MarR family transcriptional regulator</fullName>
    </submittedName>
</protein>
<dbReference type="Pfam" id="PF01638">
    <property type="entry name" value="HxlR"/>
    <property type="match status" value="1"/>
</dbReference>
<dbReference type="RefSeq" id="WP_212786486.1">
    <property type="nucleotide sequence ID" value="NZ_AP019536.1"/>
</dbReference>
<dbReference type="AlphaFoldDB" id="A0AAN1SXR0"/>
<keyword evidence="3" id="KW-0804">Transcription</keyword>
<keyword evidence="2" id="KW-0238">DNA-binding</keyword>
<name>A0AAN1SXR0_9PROT</name>
<proteinExistence type="predicted"/>
<keyword evidence="1" id="KW-0805">Transcription regulation</keyword>
<gene>
    <name evidence="5" type="ORF">FGKAn22_05680</name>
</gene>
<dbReference type="InterPro" id="IPR036388">
    <property type="entry name" value="WH-like_DNA-bd_sf"/>
</dbReference>
<evidence type="ECO:0000256" key="1">
    <source>
        <dbReference type="ARBA" id="ARBA00023015"/>
    </source>
</evidence>
<reference evidence="5 6" key="1">
    <citation type="submission" date="2019-03" db="EMBL/GenBank/DDBJ databases">
        <title>Complete genome sequence of Ferrigenium kumadai strain An22, a microaerophilic iron-oxidizing bacterium isolated from a paddy field soil.</title>
        <authorList>
            <person name="Watanabe T."/>
            <person name="Asakawa S."/>
        </authorList>
    </citation>
    <scope>NUCLEOTIDE SEQUENCE [LARGE SCALE GENOMIC DNA]</scope>
    <source>
        <strain evidence="5 6">An22</strain>
    </source>
</reference>
<sequence>MKHADYRCSFGCAVEAAIEAIGGKWKGVILYHLGSTKRFNELHRLMPSVTQRVLTKQLRELEQDGIVRRTVYAEVPPRVEYNLTEFGRTLQPILAELEKWGGQYLEKLSQNRFGA</sequence>
<dbReference type="InterPro" id="IPR002577">
    <property type="entry name" value="HTH_HxlR"/>
</dbReference>
<keyword evidence="6" id="KW-1185">Reference proteome</keyword>
<dbReference type="Proteomes" id="UP001319121">
    <property type="component" value="Chromosome"/>
</dbReference>
<dbReference type="Gene3D" id="1.10.10.10">
    <property type="entry name" value="Winged helix-like DNA-binding domain superfamily/Winged helix DNA-binding domain"/>
    <property type="match status" value="1"/>
</dbReference>
<dbReference type="EMBL" id="AP019536">
    <property type="protein sequence ID" value="BBI98875.1"/>
    <property type="molecule type" value="Genomic_DNA"/>
</dbReference>
<evidence type="ECO:0000256" key="3">
    <source>
        <dbReference type="ARBA" id="ARBA00023163"/>
    </source>
</evidence>
<dbReference type="InterPro" id="IPR036390">
    <property type="entry name" value="WH_DNA-bd_sf"/>
</dbReference>
<dbReference type="PANTHER" id="PTHR33204:SF33">
    <property type="entry name" value="TRANSCRIPTIONAL REGULATOR, MARR FAMILY"/>
    <property type="match status" value="1"/>
</dbReference>
<evidence type="ECO:0000259" key="4">
    <source>
        <dbReference type="PROSITE" id="PS51118"/>
    </source>
</evidence>
<dbReference type="GO" id="GO:0003677">
    <property type="term" value="F:DNA binding"/>
    <property type="evidence" value="ECO:0007669"/>
    <property type="project" value="UniProtKB-KW"/>
</dbReference>
<evidence type="ECO:0000313" key="5">
    <source>
        <dbReference type="EMBL" id="BBI98875.1"/>
    </source>
</evidence>
<dbReference type="SUPFAM" id="SSF46785">
    <property type="entry name" value="Winged helix' DNA-binding domain"/>
    <property type="match status" value="1"/>
</dbReference>
<evidence type="ECO:0000256" key="2">
    <source>
        <dbReference type="ARBA" id="ARBA00023125"/>
    </source>
</evidence>
<dbReference type="PANTHER" id="PTHR33204">
    <property type="entry name" value="TRANSCRIPTIONAL REGULATOR, MARR FAMILY"/>
    <property type="match status" value="1"/>
</dbReference>
<dbReference type="PROSITE" id="PS51118">
    <property type="entry name" value="HTH_HXLR"/>
    <property type="match status" value="1"/>
</dbReference>
<accession>A0AAN1SXR0</accession>
<dbReference type="KEGG" id="fku:FGKAn22_05680"/>
<organism evidence="5 6">
    <name type="scientific">Ferrigenium kumadai</name>
    <dbReference type="NCBI Taxonomy" id="1682490"/>
    <lineage>
        <taxon>Bacteria</taxon>
        <taxon>Pseudomonadati</taxon>
        <taxon>Pseudomonadota</taxon>
        <taxon>Betaproteobacteria</taxon>
        <taxon>Nitrosomonadales</taxon>
        <taxon>Gallionellaceae</taxon>
        <taxon>Ferrigenium</taxon>
    </lineage>
</organism>